<evidence type="ECO:0000259" key="1">
    <source>
        <dbReference type="Pfam" id="PF21168"/>
    </source>
</evidence>
<evidence type="ECO:0000313" key="2">
    <source>
        <dbReference type="EMBL" id="BBA34783.1"/>
    </source>
</evidence>
<name>A0A250KSX1_9GAMM</name>
<accession>A0A250KSX1</accession>
<proteinExistence type="predicted"/>
<gene>
    <name evidence="2" type="ORF">sS8_2838</name>
</gene>
<dbReference type="KEGG" id="mmai:sS8_2838"/>
<dbReference type="AlphaFoldDB" id="A0A250KSX1"/>
<dbReference type="SUPFAM" id="SSF55298">
    <property type="entry name" value="YjgF-like"/>
    <property type="match status" value="1"/>
</dbReference>
<dbReference type="InterPro" id="IPR049368">
    <property type="entry name" value="FkbO_Hyg5-like_N"/>
</dbReference>
<organism evidence="2 3">
    <name type="scientific">Methylocaldum marinum</name>
    <dbReference type="NCBI Taxonomy" id="1432792"/>
    <lineage>
        <taxon>Bacteria</taxon>
        <taxon>Pseudomonadati</taxon>
        <taxon>Pseudomonadota</taxon>
        <taxon>Gammaproteobacteria</taxon>
        <taxon>Methylococcales</taxon>
        <taxon>Methylococcaceae</taxon>
        <taxon>Methylocaldum</taxon>
    </lineage>
</organism>
<dbReference type="CDD" id="cd06153">
    <property type="entry name" value="YjgF_YER057c_UK114_like_5"/>
    <property type="match status" value="1"/>
</dbReference>
<feature type="domain" description="Chorismatase FkbO/Hyg5-like N-terminal" evidence="1">
    <location>
        <begin position="84"/>
        <end position="207"/>
    </location>
</feature>
<dbReference type="EMBL" id="AP017928">
    <property type="protein sequence ID" value="BBA34783.1"/>
    <property type="molecule type" value="Genomic_DNA"/>
</dbReference>
<dbReference type="Gene3D" id="3.30.1330.40">
    <property type="entry name" value="RutC-like"/>
    <property type="match status" value="1"/>
</dbReference>
<dbReference type="Pfam" id="PF21168">
    <property type="entry name" value="FkbO_Hyg5-like_N"/>
    <property type="match status" value="1"/>
</dbReference>
<dbReference type="OrthoDB" id="1114505at2"/>
<reference evidence="2 3" key="1">
    <citation type="submission" date="2016-12" db="EMBL/GenBank/DDBJ databases">
        <title>Genome sequencing of Methylocaldum marinum.</title>
        <authorList>
            <person name="Takeuchi M."/>
            <person name="Kamagata Y."/>
            <person name="Hiraoka S."/>
            <person name="Oshima K."/>
            <person name="Hattori M."/>
            <person name="Iwasaki W."/>
        </authorList>
    </citation>
    <scope>NUCLEOTIDE SEQUENCE [LARGE SCALE GENOMIC DNA]</scope>
    <source>
        <strain evidence="2 3">S8</strain>
    </source>
</reference>
<sequence length="356" mass="40033">MNAPVRKGCIDLNPSVPHPRFAEFDSPIYLRLLPAEAANRLTNTDQASVLGVIGFDGFPEAVSEAPYPVLTVPMRHLDEPRLCEVWLSPRPASYGEHRGIRYACNEDILFGSLYLPGDRQESVETRTCRAYRAILDLTRASGYTRLIRVWNYLPRINGEDKGLENYQRFCLGRYQAFTEAAYVFDQDLPAASAIGAGTEGLRIYFIAARTPGRQIENPRQVSAYRYPLQYGPRSPSFSRATLTEFGGERQLYLSGTASIFGHETVHREDAAGQLRETLINIRAVLNELDRPRIVLGGLGPDSMLKVYIRHREHVGMARKLLAETVHPSCPVMFLQGDICRKDLLLEIEGVIRPPRS</sequence>
<evidence type="ECO:0000313" key="3">
    <source>
        <dbReference type="Proteomes" id="UP000266313"/>
    </source>
</evidence>
<dbReference type="Proteomes" id="UP000266313">
    <property type="component" value="Chromosome"/>
</dbReference>
<dbReference type="RefSeq" id="WP_119630122.1">
    <property type="nucleotide sequence ID" value="NZ_AP017928.1"/>
</dbReference>
<dbReference type="InterPro" id="IPR035959">
    <property type="entry name" value="RutC-like_sf"/>
</dbReference>
<keyword evidence="3" id="KW-1185">Reference proteome</keyword>
<protein>
    <recommendedName>
        <fullName evidence="1">Chorismatase FkbO/Hyg5-like N-terminal domain-containing protein</fullName>
    </recommendedName>
</protein>